<protein>
    <submittedName>
        <fullName evidence="1">Uncharacterized protein</fullName>
    </submittedName>
</protein>
<organism evidence="1 2">
    <name type="scientific">Auriscalpium vulgare</name>
    <dbReference type="NCBI Taxonomy" id="40419"/>
    <lineage>
        <taxon>Eukaryota</taxon>
        <taxon>Fungi</taxon>
        <taxon>Dikarya</taxon>
        <taxon>Basidiomycota</taxon>
        <taxon>Agaricomycotina</taxon>
        <taxon>Agaricomycetes</taxon>
        <taxon>Russulales</taxon>
        <taxon>Auriscalpiaceae</taxon>
        <taxon>Auriscalpium</taxon>
    </lineage>
</organism>
<proteinExistence type="predicted"/>
<dbReference type="Proteomes" id="UP000814033">
    <property type="component" value="Unassembled WGS sequence"/>
</dbReference>
<evidence type="ECO:0000313" key="1">
    <source>
        <dbReference type="EMBL" id="KAI0045503.1"/>
    </source>
</evidence>
<keyword evidence="2" id="KW-1185">Reference proteome</keyword>
<reference evidence="1" key="2">
    <citation type="journal article" date="2022" name="New Phytol.">
        <title>Evolutionary transition to the ectomycorrhizal habit in the genomes of a hyperdiverse lineage of mushroom-forming fungi.</title>
        <authorList>
            <person name="Looney B."/>
            <person name="Miyauchi S."/>
            <person name="Morin E."/>
            <person name="Drula E."/>
            <person name="Courty P.E."/>
            <person name="Kohler A."/>
            <person name="Kuo A."/>
            <person name="LaButti K."/>
            <person name="Pangilinan J."/>
            <person name="Lipzen A."/>
            <person name="Riley R."/>
            <person name="Andreopoulos W."/>
            <person name="He G."/>
            <person name="Johnson J."/>
            <person name="Nolan M."/>
            <person name="Tritt A."/>
            <person name="Barry K.W."/>
            <person name="Grigoriev I.V."/>
            <person name="Nagy L.G."/>
            <person name="Hibbett D."/>
            <person name="Henrissat B."/>
            <person name="Matheny P.B."/>
            <person name="Labbe J."/>
            <person name="Martin F.M."/>
        </authorList>
    </citation>
    <scope>NUCLEOTIDE SEQUENCE</scope>
    <source>
        <strain evidence="1">FP105234-sp</strain>
    </source>
</reference>
<gene>
    <name evidence="1" type="ORF">FA95DRAFT_122010</name>
</gene>
<evidence type="ECO:0000313" key="2">
    <source>
        <dbReference type="Proteomes" id="UP000814033"/>
    </source>
</evidence>
<reference evidence="1" key="1">
    <citation type="submission" date="2021-02" db="EMBL/GenBank/DDBJ databases">
        <authorList>
            <consortium name="DOE Joint Genome Institute"/>
            <person name="Ahrendt S."/>
            <person name="Looney B.P."/>
            <person name="Miyauchi S."/>
            <person name="Morin E."/>
            <person name="Drula E."/>
            <person name="Courty P.E."/>
            <person name="Chicoki N."/>
            <person name="Fauchery L."/>
            <person name="Kohler A."/>
            <person name="Kuo A."/>
            <person name="Labutti K."/>
            <person name="Pangilinan J."/>
            <person name="Lipzen A."/>
            <person name="Riley R."/>
            <person name="Andreopoulos W."/>
            <person name="He G."/>
            <person name="Johnson J."/>
            <person name="Barry K.W."/>
            <person name="Grigoriev I.V."/>
            <person name="Nagy L."/>
            <person name="Hibbett D."/>
            <person name="Henrissat B."/>
            <person name="Matheny P.B."/>
            <person name="Labbe J."/>
            <person name="Martin F."/>
        </authorList>
    </citation>
    <scope>NUCLEOTIDE SEQUENCE</scope>
    <source>
        <strain evidence="1">FP105234-sp</strain>
    </source>
</reference>
<comment type="caution">
    <text evidence="1">The sequence shown here is derived from an EMBL/GenBank/DDBJ whole genome shotgun (WGS) entry which is preliminary data.</text>
</comment>
<accession>A0ACB8RPS5</accession>
<dbReference type="EMBL" id="MU275950">
    <property type="protein sequence ID" value="KAI0045503.1"/>
    <property type="molecule type" value="Genomic_DNA"/>
</dbReference>
<name>A0ACB8RPS5_9AGAM</name>
<sequence>MLRQSAVLQSFTKADSLADKARACMRARRAGQTFFVMERRKRPQGIATQRLQPLLLLATMSTTLSASAATSSSFLSTLESRIPAAISSSITVLSYCVVPVLAACTGYKLTLLALRRYRQRWVNKWISLFTIAVNFVCAAVALRFILIGDFVKNALFMAASYVGCGMQVAIIVNDVRETRAQRVESELDQVPADGGEREQEIDDRVVEKGEKGEPSVMDTAGVV</sequence>